<accession>A0A1Y2C6F4</accession>
<protein>
    <recommendedName>
        <fullName evidence="3">REJ domain-containing protein</fullName>
    </recommendedName>
</protein>
<sequence>MESVGSTTVSVTKSPADTVPNVKIIGPVGLAEVNEVITLQAVFQSSCGSAVNAQPSFQWSYYAGPDGFVYSIDPSMTNLDSLSFAPFTFSTNQNYTFMLSVSVGAGEPYFFEYTISTASDEILTLPIESNAVMFVGNAMIHRRLLILRILQHTFELPMELRRRFVESEVFSVLFRKCFGGFYPCIVSDFAGWGIFVLFQCLEFEHVVQSIECTK</sequence>
<comment type="caution">
    <text evidence="1">The sequence shown here is derived from an EMBL/GenBank/DDBJ whole genome shotgun (WGS) entry which is preliminary data.</text>
</comment>
<gene>
    <name evidence="1" type="ORF">BCR33DRAFT_739405</name>
</gene>
<proteinExistence type="predicted"/>
<dbReference type="AlphaFoldDB" id="A0A1Y2C6F4"/>
<name>A0A1Y2C6F4_9FUNG</name>
<evidence type="ECO:0000313" key="1">
    <source>
        <dbReference type="EMBL" id="ORY41865.1"/>
    </source>
</evidence>
<organism evidence="1 2">
    <name type="scientific">Rhizoclosmatium globosum</name>
    <dbReference type="NCBI Taxonomy" id="329046"/>
    <lineage>
        <taxon>Eukaryota</taxon>
        <taxon>Fungi</taxon>
        <taxon>Fungi incertae sedis</taxon>
        <taxon>Chytridiomycota</taxon>
        <taxon>Chytridiomycota incertae sedis</taxon>
        <taxon>Chytridiomycetes</taxon>
        <taxon>Chytridiales</taxon>
        <taxon>Chytriomycetaceae</taxon>
        <taxon>Rhizoclosmatium</taxon>
    </lineage>
</organism>
<evidence type="ECO:0008006" key="3">
    <source>
        <dbReference type="Google" id="ProtNLM"/>
    </source>
</evidence>
<keyword evidence="2" id="KW-1185">Reference proteome</keyword>
<dbReference type="OrthoDB" id="2126022at2759"/>
<dbReference type="EMBL" id="MCGO01000030">
    <property type="protein sequence ID" value="ORY41865.1"/>
    <property type="molecule type" value="Genomic_DNA"/>
</dbReference>
<dbReference type="Proteomes" id="UP000193642">
    <property type="component" value="Unassembled WGS sequence"/>
</dbReference>
<reference evidence="1 2" key="1">
    <citation type="submission" date="2016-07" db="EMBL/GenBank/DDBJ databases">
        <title>Pervasive Adenine N6-methylation of Active Genes in Fungi.</title>
        <authorList>
            <consortium name="DOE Joint Genome Institute"/>
            <person name="Mondo S.J."/>
            <person name="Dannebaum R.O."/>
            <person name="Kuo R.C."/>
            <person name="Labutti K."/>
            <person name="Haridas S."/>
            <person name="Kuo A."/>
            <person name="Salamov A."/>
            <person name="Ahrendt S.R."/>
            <person name="Lipzen A."/>
            <person name="Sullivan W."/>
            <person name="Andreopoulos W.B."/>
            <person name="Clum A."/>
            <person name="Lindquist E."/>
            <person name="Daum C."/>
            <person name="Ramamoorthy G.K."/>
            <person name="Gryganskyi A."/>
            <person name="Culley D."/>
            <person name="Magnuson J.K."/>
            <person name="James T.Y."/>
            <person name="O'Malley M.A."/>
            <person name="Stajich J.E."/>
            <person name="Spatafora J.W."/>
            <person name="Visel A."/>
            <person name="Grigoriev I.V."/>
        </authorList>
    </citation>
    <scope>NUCLEOTIDE SEQUENCE [LARGE SCALE GENOMIC DNA]</scope>
    <source>
        <strain evidence="1 2">JEL800</strain>
    </source>
</reference>
<evidence type="ECO:0000313" key="2">
    <source>
        <dbReference type="Proteomes" id="UP000193642"/>
    </source>
</evidence>